<dbReference type="SMART" id="SM00257">
    <property type="entry name" value="LysM"/>
    <property type="match status" value="1"/>
</dbReference>
<evidence type="ECO:0000313" key="4">
    <source>
        <dbReference type="EMBL" id="QER67930.1"/>
    </source>
</evidence>
<proteinExistence type="predicted"/>
<dbReference type="Pfam" id="PF01476">
    <property type="entry name" value="LysM"/>
    <property type="match status" value="1"/>
</dbReference>
<dbReference type="PROSITE" id="PS51318">
    <property type="entry name" value="TAT"/>
    <property type="match status" value="1"/>
</dbReference>
<feature type="compositionally biased region" description="Low complexity" evidence="1">
    <location>
        <begin position="95"/>
        <end position="117"/>
    </location>
</feature>
<sequence length="191" mass="19968">MTSRKNVLKYSAATLGAVALGVVATTATANADEIYTVKSGDTLSDIAVQYTKTTDAVDTIAKNNSISDVNLIVTGQKLLITSDGTVRAATDEEVATTPAADQSTTSSDSSSYTSSTSGSDAAAKAWIANKESGGSYGATNGQFIGKYQLSASYLNGDYSAANQERVADQYVANRYGSWTAAQSFWQANGWY</sequence>
<protein>
    <submittedName>
        <fullName evidence="4">LysM peptidoglycan-binding domain-containing protein</fullName>
    </submittedName>
</protein>
<keyword evidence="5" id="KW-1185">Reference proteome</keyword>
<evidence type="ECO:0000259" key="3">
    <source>
        <dbReference type="PROSITE" id="PS51782"/>
    </source>
</evidence>
<dbReference type="KEGG" id="lnn:F0161_08775"/>
<dbReference type="Proteomes" id="UP000325295">
    <property type="component" value="Chromosome"/>
</dbReference>
<keyword evidence="2" id="KW-0732">Signal</keyword>
<evidence type="ECO:0000256" key="1">
    <source>
        <dbReference type="SAM" id="MobiDB-lite"/>
    </source>
</evidence>
<gene>
    <name evidence="4" type="ORF">F0161_08775</name>
</gene>
<feature type="domain" description="LysM" evidence="3">
    <location>
        <begin position="33"/>
        <end position="80"/>
    </location>
</feature>
<dbReference type="CDD" id="cd00118">
    <property type="entry name" value="LysM"/>
    <property type="match status" value="1"/>
</dbReference>
<feature type="signal peptide" evidence="2">
    <location>
        <begin position="1"/>
        <end position="31"/>
    </location>
</feature>
<dbReference type="InterPro" id="IPR006311">
    <property type="entry name" value="TAT_signal"/>
</dbReference>
<evidence type="ECO:0000256" key="2">
    <source>
        <dbReference type="SAM" id="SignalP"/>
    </source>
</evidence>
<name>A0A5P1X1Z2_9LACO</name>
<dbReference type="Gene3D" id="3.10.350.10">
    <property type="entry name" value="LysM domain"/>
    <property type="match status" value="1"/>
</dbReference>
<dbReference type="PROSITE" id="PS51782">
    <property type="entry name" value="LYSM"/>
    <property type="match status" value="1"/>
</dbReference>
<dbReference type="InterPro" id="IPR036779">
    <property type="entry name" value="LysM_dom_sf"/>
</dbReference>
<feature type="chain" id="PRO_5024956913" evidence="2">
    <location>
        <begin position="32"/>
        <end position="191"/>
    </location>
</feature>
<dbReference type="RefSeq" id="WP_150204337.1">
    <property type="nucleotide sequence ID" value="NZ_CAUQTN010000049.1"/>
</dbReference>
<dbReference type="InterPro" id="IPR018392">
    <property type="entry name" value="LysM"/>
</dbReference>
<reference evidence="4 5" key="1">
    <citation type="submission" date="2019-09" db="EMBL/GenBank/DDBJ databases">
        <title>Complete Genome Sequence of Lactobacillus nenjiangensis SH-Y15, isolated from sauerkraut.</title>
        <authorList>
            <person name="Yang H."/>
        </authorList>
    </citation>
    <scope>NUCLEOTIDE SEQUENCE [LARGE SCALE GENOMIC DNA]</scope>
    <source>
        <strain evidence="4 5">SH-Y15</strain>
    </source>
</reference>
<dbReference type="EMBL" id="CP043939">
    <property type="protein sequence ID" value="QER67930.1"/>
    <property type="molecule type" value="Genomic_DNA"/>
</dbReference>
<dbReference type="SUPFAM" id="SSF54106">
    <property type="entry name" value="LysM domain"/>
    <property type="match status" value="1"/>
</dbReference>
<organism evidence="4 5">
    <name type="scientific">Paucilactobacillus nenjiangensis</name>
    <dbReference type="NCBI Taxonomy" id="1296540"/>
    <lineage>
        <taxon>Bacteria</taxon>
        <taxon>Bacillati</taxon>
        <taxon>Bacillota</taxon>
        <taxon>Bacilli</taxon>
        <taxon>Lactobacillales</taxon>
        <taxon>Lactobacillaceae</taxon>
        <taxon>Paucilactobacillus</taxon>
    </lineage>
</organism>
<dbReference type="AlphaFoldDB" id="A0A5P1X1Z2"/>
<dbReference type="OrthoDB" id="117366at2"/>
<evidence type="ECO:0000313" key="5">
    <source>
        <dbReference type="Proteomes" id="UP000325295"/>
    </source>
</evidence>
<feature type="region of interest" description="Disordered" evidence="1">
    <location>
        <begin position="91"/>
        <end position="117"/>
    </location>
</feature>
<accession>A0A5P1X1Z2</accession>